<reference evidence="2" key="1">
    <citation type="submission" date="2019-03" db="EMBL/GenBank/DDBJ databases">
        <title>Lake Tanganyika Metagenome-Assembled Genomes (MAGs).</title>
        <authorList>
            <person name="Tran P."/>
        </authorList>
    </citation>
    <scope>NUCLEOTIDE SEQUENCE</scope>
    <source>
        <strain evidence="2">K_DeepCast_65m_m2_066</strain>
    </source>
</reference>
<sequence>MLVSVGVVCLVIGLALWLLGDRLSWLGRLPGDMRLERPGFQLYIPVMTSLLLSLGVSLALWLVRRFFR</sequence>
<dbReference type="AlphaFoldDB" id="A0A937VWV6"/>
<proteinExistence type="predicted"/>
<feature type="transmembrane region" description="Helical" evidence="1">
    <location>
        <begin position="42"/>
        <end position="63"/>
    </location>
</feature>
<organism evidence="2 3">
    <name type="scientific">Tectimicrobiota bacterium</name>
    <dbReference type="NCBI Taxonomy" id="2528274"/>
    <lineage>
        <taxon>Bacteria</taxon>
        <taxon>Pseudomonadati</taxon>
        <taxon>Nitrospinota/Tectimicrobiota group</taxon>
        <taxon>Candidatus Tectimicrobiota</taxon>
    </lineage>
</organism>
<evidence type="ECO:0000313" key="3">
    <source>
        <dbReference type="Proteomes" id="UP000712673"/>
    </source>
</evidence>
<dbReference type="InterPro" id="IPR021320">
    <property type="entry name" value="DUF2905"/>
</dbReference>
<dbReference type="PANTHER" id="PTHR36443">
    <property type="entry name" value="BSR5223 PROTEIN"/>
    <property type="match status" value="1"/>
</dbReference>
<protein>
    <submittedName>
        <fullName evidence="2">DUF2905 domain-containing protein</fullName>
    </submittedName>
</protein>
<dbReference type="Pfam" id="PF11146">
    <property type="entry name" value="DUF2905"/>
    <property type="match status" value="1"/>
</dbReference>
<keyword evidence="1" id="KW-0812">Transmembrane</keyword>
<dbReference type="EMBL" id="VGLS01000029">
    <property type="protein sequence ID" value="MBM3222544.1"/>
    <property type="molecule type" value="Genomic_DNA"/>
</dbReference>
<accession>A0A937VWV6</accession>
<dbReference type="Proteomes" id="UP000712673">
    <property type="component" value="Unassembled WGS sequence"/>
</dbReference>
<keyword evidence="1" id="KW-1133">Transmembrane helix</keyword>
<evidence type="ECO:0000256" key="1">
    <source>
        <dbReference type="SAM" id="Phobius"/>
    </source>
</evidence>
<comment type="caution">
    <text evidence="2">The sequence shown here is derived from an EMBL/GenBank/DDBJ whole genome shotgun (WGS) entry which is preliminary data.</text>
</comment>
<dbReference type="PANTHER" id="PTHR36443:SF1">
    <property type="entry name" value="BSR5223 PROTEIN"/>
    <property type="match status" value="1"/>
</dbReference>
<name>A0A937VWV6_UNCTE</name>
<keyword evidence="1" id="KW-0472">Membrane</keyword>
<gene>
    <name evidence="2" type="ORF">FJZ47_01890</name>
</gene>
<evidence type="ECO:0000313" key="2">
    <source>
        <dbReference type="EMBL" id="MBM3222544.1"/>
    </source>
</evidence>